<dbReference type="Proteomes" id="UP000027100">
    <property type="component" value="Unassembled WGS sequence"/>
</dbReference>
<evidence type="ECO:0000259" key="4">
    <source>
        <dbReference type="Pfam" id="PF07859"/>
    </source>
</evidence>
<keyword evidence="6" id="KW-1185">Reference proteome</keyword>
<gene>
    <name evidence="5" type="ORF">HPO_10015</name>
</gene>
<keyword evidence="2" id="KW-0378">Hydrolase</keyword>
<evidence type="ECO:0000256" key="2">
    <source>
        <dbReference type="ARBA" id="ARBA00022801"/>
    </source>
</evidence>
<name>A0A062VKA7_9PROT</name>
<dbReference type="InterPro" id="IPR013094">
    <property type="entry name" value="AB_hydrolase_3"/>
</dbReference>
<evidence type="ECO:0000256" key="3">
    <source>
        <dbReference type="PROSITE-ProRule" id="PRU10038"/>
    </source>
</evidence>
<protein>
    <submittedName>
        <fullName evidence="5">GDXG family lipase</fullName>
    </submittedName>
</protein>
<dbReference type="GO" id="GO:0004771">
    <property type="term" value="F:sterol ester esterase activity"/>
    <property type="evidence" value="ECO:0007669"/>
    <property type="project" value="TreeGrafter"/>
</dbReference>
<dbReference type="PROSITE" id="PS01174">
    <property type="entry name" value="LIPASE_GDXG_SER"/>
    <property type="match status" value="1"/>
</dbReference>
<organism evidence="5 6">
    <name type="scientific">Hyphomonas polymorpha PS728</name>
    <dbReference type="NCBI Taxonomy" id="1280954"/>
    <lineage>
        <taxon>Bacteria</taxon>
        <taxon>Pseudomonadati</taxon>
        <taxon>Pseudomonadota</taxon>
        <taxon>Alphaproteobacteria</taxon>
        <taxon>Hyphomonadales</taxon>
        <taxon>Hyphomonadaceae</taxon>
        <taxon>Hyphomonas</taxon>
    </lineage>
</organism>
<dbReference type="InterPro" id="IPR033140">
    <property type="entry name" value="Lipase_GDXG_put_SER_AS"/>
</dbReference>
<dbReference type="Pfam" id="PF07859">
    <property type="entry name" value="Abhydrolase_3"/>
    <property type="match status" value="1"/>
</dbReference>
<feature type="active site" evidence="3">
    <location>
        <position position="160"/>
    </location>
</feature>
<sequence>MTFDDAFRNFREKLHLPEMQPPDLRLPIERLRQQFFRMDYSGEPDAPELAEVKLLTVPGPSGPLKARLYVPLGAGIPPGPGILFFHGGGFVLGDLESHDMICRRMAEGSRCRVLAIDYRLAPETCFPCAHDDALAAWQWISHHGEEIGIDHRRIAVAGDSAGGNLAAFICQQMNREGGPMPAFQLLLYPLLQFADIRSKKMSPQESGFFISVGLFEFFRGHYLPSPETFMDPRISPLFAPAEELRNLPPAHIIVCGWDPLHDEGLAYAAKLRAMGIQVSEKEYPSMVHGFLNLTHISATARTAAREVGKVTGEALGAI</sequence>
<dbReference type="GO" id="GO:0019433">
    <property type="term" value="P:triglyceride catabolic process"/>
    <property type="evidence" value="ECO:0007669"/>
    <property type="project" value="TreeGrafter"/>
</dbReference>
<dbReference type="SUPFAM" id="SSF53474">
    <property type="entry name" value="alpha/beta-Hydrolases"/>
    <property type="match status" value="1"/>
</dbReference>
<evidence type="ECO:0000313" key="6">
    <source>
        <dbReference type="Proteomes" id="UP000027100"/>
    </source>
</evidence>
<dbReference type="PANTHER" id="PTHR23025">
    <property type="entry name" value="TRIACYLGLYCEROL LIPASE"/>
    <property type="match status" value="1"/>
</dbReference>
<feature type="domain" description="Alpha/beta hydrolase fold-3" evidence="4">
    <location>
        <begin position="82"/>
        <end position="291"/>
    </location>
</feature>
<comment type="caution">
    <text evidence="5">The sequence shown here is derived from an EMBL/GenBank/DDBJ whole genome shotgun (WGS) entry which is preliminary data.</text>
</comment>
<accession>A0A062VKA7</accession>
<dbReference type="GO" id="GO:0005829">
    <property type="term" value="C:cytosol"/>
    <property type="evidence" value="ECO:0007669"/>
    <property type="project" value="TreeGrafter"/>
</dbReference>
<dbReference type="InterPro" id="IPR002168">
    <property type="entry name" value="Lipase_GDXG_HIS_AS"/>
</dbReference>
<dbReference type="AlphaFoldDB" id="A0A062VKA7"/>
<evidence type="ECO:0000256" key="1">
    <source>
        <dbReference type="ARBA" id="ARBA00010515"/>
    </source>
</evidence>
<dbReference type="InterPro" id="IPR029058">
    <property type="entry name" value="AB_hydrolase_fold"/>
</dbReference>
<comment type="similarity">
    <text evidence="1">Belongs to the 'GDXG' lipolytic enzyme family.</text>
</comment>
<proteinExistence type="inferred from homology"/>
<dbReference type="OrthoDB" id="9806180at2"/>
<dbReference type="GO" id="GO:0004806">
    <property type="term" value="F:triacylglycerol lipase activity"/>
    <property type="evidence" value="ECO:0007669"/>
    <property type="project" value="TreeGrafter"/>
</dbReference>
<dbReference type="Gene3D" id="3.40.50.1820">
    <property type="entry name" value="alpha/beta hydrolase"/>
    <property type="match status" value="1"/>
</dbReference>
<evidence type="ECO:0000313" key="5">
    <source>
        <dbReference type="EMBL" id="KCZ98540.1"/>
    </source>
</evidence>
<dbReference type="eggNOG" id="COG0657">
    <property type="taxonomic scope" value="Bacteria"/>
</dbReference>
<dbReference type="STRING" id="1280954.HPO_10015"/>
<dbReference type="PATRIC" id="fig|1280954.3.peg.2027"/>
<dbReference type="EMBL" id="ARYM01000010">
    <property type="protein sequence ID" value="KCZ98540.1"/>
    <property type="molecule type" value="Genomic_DNA"/>
</dbReference>
<dbReference type="PROSITE" id="PS01173">
    <property type="entry name" value="LIPASE_GDXG_HIS"/>
    <property type="match status" value="1"/>
</dbReference>
<reference evidence="5 6" key="1">
    <citation type="journal article" date="2014" name="Antonie Van Leeuwenhoek">
        <title>Hyphomonas beringensis sp. nov. and Hyphomonas chukchiensis sp. nov., isolated from surface seawater of the Bering Sea and Chukchi Sea.</title>
        <authorList>
            <person name="Li C."/>
            <person name="Lai Q."/>
            <person name="Li G."/>
            <person name="Dong C."/>
            <person name="Wang J."/>
            <person name="Liao Y."/>
            <person name="Shao Z."/>
        </authorList>
    </citation>
    <scope>NUCLEOTIDE SEQUENCE [LARGE SCALE GENOMIC DNA]</scope>
    <source>
        <strain evidence="5 6">PS728</strain>
    </source>
</reference>
<dbReference type="RefSeq" id="WP_035597872.1">
    <property type="nucleotide sequence ID" value="NZ_ARYM01000010.1"/>
</dbReference>
<dbReference type="PANTHER" id="PTHR23025:SF4">
    <property type="entry name" value="ALPHA_BETA HYDROLASE FOLD-3 DOMAIN-CONTAINING PROTEIN"/>
    <property type="match status" value="1"/>
</dbReference>